<keyword evidence="11" id="KW-1185">Reference proteome</keyword>
<keyword evidence="3 7" id="KW-0997">Cell inner membrane</keyword>
<feature type="transmembrane region" description="Helical" evidence="8">
    <location>
        <begin position="7"/>
        <end position="35"/>
    </location>
</feature>
<feature type="transmembrane region" description="Helical" evidence="8">
    <location>
        <begin position="55"/>
        <end position="74"/>
    </location>
</feature>
<evidence type="ECO:0000256" key="5">
    <source>
        <dbReference type="ARBA" id="ARBA00022989"/>
    </source>
</evidence>
<evidence type="ECO:0000256" key="1">
    <source>
        <dbReference type="ARBA" id="ARBA00004429"/>
    </source>
</evidence>
<evidence type="ECO:0000313" key="10">
    <source>
        <dbReference type="EMBL" id="RCW75571.1"/>
    </source>
</evidence>
<feature type="transmembrane region" description="Helical" evidence="8">
    <location>
        <begin position="237"/>
        <end position="256"/>
    </location>
</feature>
<dbReference type="RefSeq" id="WP_114465045.1">
    <property type="nucleotide sequence ID" value="NZ_QPJK01000001.1"/>
</dbReference>
<evidence type="ECO:0000256" key="2">
    <source>
        <dbReference type="ARBA" id="ARBA00022475"/>
    </source>
</evidence>
<feature type="transmembrane region" description="Helical" evidence="8">
    <location>
        <begin position="211"/>
        <end position="230"/>
    </location>
</feature>
<dbReference type="AlphaFoldDB" id="A0A368Y5M7"/>
<dbReference type="InterPro" id="IPR010656">
    <property type="entry name" value="DctM"/>
</dbReference>
<sequence>MVWLGMLALALGMLVLRQSLVLVLAMVTVYIHVFVADGKVEYLIQDFWFAADREVLLSIPLFMLAGNVMSRGSIARRLVNFMHAFTSPIPGGLAVAAVLSCAAFAAINGSSIVTMLAIGSIMYPALTASGYSERFAVGAIASAGTLGIIIPPSIPLILYGIMTDVNIAHLFLAGVGPGLLLMAMFAGYSFWVNRKMPREPFSAAGAWRATLGGILAIALPVIMMGGIYTGRFSPTEAGAVALAYALVIEFFVHARAETLPAPAGTGPVGRLKHHLATREMDLRLLGTVVLETSRLLAILLPLLCIASSLNTILDHSGAPKQMVQHLIGNIDSPWVIMVGINLLLLVAGCVMDVGSAILIFAPLLKPLAQSIGVDPVHFGIIMISNLEIGYLTPPVGLNLIVAMAAFKVSFGTVIRSVQPFIAIMAAWLVLVIVYPAISLFLLR</sequence>
<evidence type="ECO:0000256" key="8">
    <source>
        <dbReference type="SAM" id="Phobius"/>
    </source>
</evidence>
<dbReference type="Proteomes" id="UP000252884">
    <property type="component" value="Unassembled WGS sequence"/>
</dbReference>
<dbReference type="PANTHER" id="PTHR33362">
    <property type="entry name" value="SIALIC ACID TRAP TRANSPORTER PERMEASE PROTEIN SIAT-RELATED"/>
    <property type="match status" value="1"/>
</dbReference>
<feature type="domain" description="TRAP C4-dicarboxylate transport system permease DctM subunit" evidence="9">
    <location>
        <begin position="9"/>
        <end position="437"/>
    </location>
</feature>
<evidence type="ECO:0000256" key="4">
    <source>
        <dbReference type="ARBA" id="ARBA00022692"/>
    </source>
</evidence>
<feature type="transmembrane region" description="Helical" evidence="8">
    <location>
        <begin position="135"/>
        <end position="158"/>
    </location>
</feature>
<feature type="transmembrane region" description="Helical" evidence="8">
    <location>
        <begin position="334"/>
        <end position="361"/>
    </location>
</feature>
<keyword evidence="4 8" id="KW-0812">Transmembrane</keyword>
<comment type="subcellular location">
    <subcellularLocation>
        <location evidence="1 7">Cell inner membrane</location>
        <topology evidence="1 7">Multi-pass membrane protein</topology>
    </subcellularLocation>
</comment>
<evidence type="ECO:0000313" key="11">
    <source>
        <dbReference type="Proteomes" id="UP000252884"/>
    </source>
</evidence>
<dbReference type="PANTHER" id="PTHR33362:SF5">
    <property type="entry name" value="C4-DICARBOXYLATE TRAP TRANSPORTER LARGE PERMEASE PROTEIN DCTM"/>
    <property type="match status" value="1"/>
</dbReference>
<keyword evidence="7" id="KW-0813">Transport</keyword>
<evidence type="ECO:0000259" key="9">
    <source>
        <dbReference type="Pfam" id="PF06808"/>
    </source>
</evidence>
<reference evidence="10 11" key="1">
    <citation type="submission" date="2018-07" db="EMBL/GenBank/DDBJ databases">
        <title>Genomic Encyclopedia of Type Strains, Phase IV (KMG-IV): sequencing the most valuable type-strain genomes for metagenomic binning, comparative biology and taxonomic classification.</title>
        <authorList>
            <person name="Goeker M."/>
        </authorList>
    </citation>
    <scope>NUCLEOTIDE SEQUENCE [LARGE SCALE GENOMIC DNA]</scope>
    <source>
        <strain evidence="10 11">DSM 21634</strain>
    </source>
</reference>
<evidence type="ECO:0000256" key="6">
    <source>
        <dbReference type="ARBA" id="ARBA00023136"/>
    </source>
</evidence>
<keyword evidence="6 8" id="KW-0472">Membrane</keyword>
<dbReference type="EMBL" id="QPJK01000001">
    <property type="protein sequence ID" value="RCW75571.1"/>
    <property type="molecule type" value="Genomic_DNA"/>
</dbReference>
<name>A0A368Y5M7_9BURK</name>
<organism evidence="10 11">
    <name type="scientific">Pseudorhodoferax soli</name>
    <dbReference type="NCBI Taxonomy" id="545864"/>
    <lineage>
        <taxon>Bacteria</taxon>
        <taxon>Pseudomonadati</taxon>
        <taxon>Pseudomonadota</taxon>
        <taxon>Betaproteobacteria</taxon>
        <taxon>Burkholderiales</taxon>
        <taxon>Comamonadaceae</taxon>
    </lineage>
</organism>
<dbReference type="PIRSF" id="PIRSF006066">
    <property type="entry name" value="HI0050"/>
    <property type="match status" value="1"/>
</dbReference>
<evidence type="ECO:0000256" key="3">
    <source>
        <dbReference type="ARBA" id="ARBA00022519"/>
    </source>
</evidence>
<dbReference type="GO" id="GO:0005886">
    <property type="term" value="C:plasma membrane"/>
    <property type="evidence" value="ECO:0007669"/>
    <property type="project" value="UniProtKB-SubCell"/>
</dbReference>
<feature type="transmembrane region" description="Helical" evidence="8">
    <location>
        <begin position="420"/>
        <end position="442"/>
    </location>
</feature>
<comment type="caution">
    <text evidence="10">The sequence shown here is derived from an EMBL/GenBank/DDBJ whole genome shotgun (WGS) entry which is preliminary data.</text>
</comment>
<comment type="function">
    <text evidence="7">Part of the tripartite ATP-independent periplasmic (TRAP) transport system.</text>
</comment>
<evidence type="ECO:0000256" key="7">
    <source>
        <dbReference type="RuleBase" id="RU369079"/>
    </source>
</evidence>
<dbReference type="Pfam" id="PF06808">
    <property type="entry name" value="DctM"/>
    <property type="match status" value="1"/>
</dbReference>
<dbReference type="InterPro" id="IPR004681">
    <property type="entry name" value="TRAP_DctM"/>
</dbReference>
<gene>
    <name evidence="10" type="ORF">DES41_101164</name>
</gene>
<protein>
    <submittedName>
        <fullName evidence="10">C4-dicarboxylate transporter DctM subunit</fullName>
    </submittedName>
</protein>
<feature type="transmembrane region" description="Helical" evidence="8">
    <location>
        <begin position="95"/>
        <end position="123"/>
    </location>
</feature>
<proteinExistence type="predicted"/>
<keyword evidence="2" id="KW-1003">Cell membrane</keyword>
<feature type="transmembrane region" description="Helical" evidence="8">
    <location>
        <begin position="170"/>
        <end position="191"/>
    </location>
</feature>
<keyword evidence="5 8" id="KW-1133">Transmembrane helix</keyword>
<dbReference type="OrthoDB" id="9777699at2"/>
<accession>A0A368Y5M7</accession>
<dbReference type="GO" id="GO:0022857">
    <property type="term" value="F:transmembrane transporter activity"/>
    <property type="evidence" value="ECO:0007669"/>
    <property type="project" value="UniProtKB-UniRule"/>
</dbReference>